<comment type="caution">
    <text evidence="1">The sequence shown here is derived from an EMBL/GenBank/DDBJ whole genome shotgun (WGS) entry which is preliminary data.</text>
</comment>
<protein>
    <submittedName>
        <fullName evidence="1">Uncharacterized protein</fullName>
    </submittedName>
</protein>
<accession>A0A4Y2ADM1</accession>
<name>A0A4Y2ADM1_ARAVE</name>
<sequence length="110" mass="12515">MSVYVFEQQGACVVLTHSKWAFREDIFLSRPCRRGVGFHPRALLGWALALPEKAKDASWLWSVLYPMFVGGVKGSRHQPSFLEVGELRRAEKFIIKAVQADEFAAKIHQL</sequence>
<keyword evidence="2" id="KW-1185">Reference proteome</keyword>
<dbReference type="OrthoDB" id="6434642at2759"/>
<reference evidence="1 2" key="1">
    <citation type="journal article" date="2019" name="Sci. Rep.">
        <title>Orb-weaving spider Araneus ventricosus genome elucidates the spidroin gene catalogue.</title>
        <authorList>
            <person name="Kono N."/>
            <person name="Nakamura H."/>
            <person name="Ohtoshi R."/>
            <person name="Moran D.A.P."/>
            <person name="Shinohara A."/>
            <person name="Yoshida Y."/>
            <person name="Fujiwara M."/>
            <person name="Mori M."/>
            <person name="Tomita M."/>
            <person name="Arakawa K."/>
        </authorList>
    </citation>
    <scope>NUCLEOTIDE SEQUENCE [LARGE SCALE GENOMIC DNA]</scope>
</reference>
<evidence type="ECO:0000313" key="2">
    <source>
        <dbReference type="Proteomes" id="UP000499080"/>
    </source>
</evidence>
<evidence type="ECO:0000313" key="1">
    <source>
        <dbReference type="EMBL" id="GBL77345.1"/>
    </source>
</evidence>
<dbReference type="EMBL" id="BGPR01000012">
    <property type="protein sequence ID" value="GBL77345.1"/>
    <property type="molecule type" value="Genomic_DNA"/>
</dbReference>
<dbReference type="Proteomes" id="UP000499080">
    <property type="component" value="Unassembled WGS sequence"/>
</dbReference>
<gene>
    <name evidence="1" type="ORF">AVEN_41768_1</name>
</gene>
<dbReference type="AlphaFoldDB" id="A0A4Y2ADM1"/>
<proteinExistence type="predicted"/>
<organism evidence="1 2">
    <name type="scientific">Araneus ventricosus</name>
    <name type="common">Orbweaver spider</name>
    <name type="synonym">Epeira ventricosa</name>
    <dbReference type="NCBI Taxonomy" id="182803"/>
    <lineage>
        <taxon>Eukaryota</taxon>
        <taxon>Metazoa</taxon>
        <taxon>Ecdysozoa</taxon>
        <taxon>Arthropoda</taxon>
        <taxon>Chelicerata</taxon>
        <taxon>Arachnida</taxon>
        <taxon>Araneae</taxon>
        <taxon>Araneomorphae</taxon>
        <taxon>Entelegynae</taxon>
        <taxon>Araneoidea</taxon>
        <taxon>Araneidae</taxon>
        <taxon>Araneus</taxon>
    </lineage>
</organism>